<keyword evidence="2" id="KW-1133">Transmembrane helix</keyword>
<keyword evidence="2" id="KW-0812">Transmembrane</keyword>
<proteinExistence type="predicted"/>
<evidence type="ECO:0000313" key="4">
    <source>
        <dbReference type="Proteomes" id="UP000267821"/>
    </source>
</evidence>
<feature type="region of interest" description="Disordered" evidence="1">
    <location>
        <begin position="16"/>
        <end position="35"/>
    </location>
</feature>
<dbReference type="AlphaFoldDB" id="A0A3N4LIE7"/>
<evidence type="ECO:0000256" key="1">
    <source>
        <dbReference type="SAM" id="MobiDB-lite"/>
    </source>
</evidence>
<evidence type="ECO:0000313" key="3">
    <source>
        <dbReference type="EMBL" id="RPB22677.1"/>
    </source>
</evidence>
<gene>
    <name evidence="3" type="ORF">L211DRAFT_839383</name>
</gene>
<keyword evidence="2" id="KW-0472">Membrane</keyword>
<protein>
    <submittedName>
        <fullName evidence="3">Uncharacterized protein</fullName>
    </submittedName>
</protein>
<name>A0A3N4LIE7_9PEZI</name>
<keyword evidence="4" id="KW-1185">Reference proteome</keyword>
<feature type="transmembrane region" description="Helical" evidence="2">
    <location>
        <begin position="56"/>
        <end position="75"/>
    </location>
</feature>
<dbReference type="InParanoid" id="A0A3N4LIE7"/>
<organism evidence="3 4">
    <name type="scientific">Terfezia boudieri ATCC MYA-4762</name>
    <dbReference type="NCBI Taxonomy" id="1051890"/>
    <lineage>
        <taxon>Eukaryota</taxon>
        <taxon>Fungi</taxon>
        <taxon>Dikarya</taxon>
        <taxon>Ascomycota</taxon>
        <taxon>Pezizomycotina</taxon>
        <taxon>Pezizomycetes</taxon>
        <taxon>Pezizales</taxon>
        <taxon>Pezizaceae</taxon>
        <taxon>Terfezia</taxon>
    </lineage>
</organism>
<accession>A0A3N4LIE7</accession>
<reference evidence="3 4" key="1">
    <citation type="journal article" date="2018" name="Nat. Ecol. Evol.">
        <title>Pezizomycetes genomes reveal the molecular basis of ectomycorrhizal truffle lifestyle.</title>
        <authorList>
            <person name="Murat C."/>
            <person name="Payen T."/>
            <person name="Noel B."/>
            <person name="Kuo A."/>
            <person name="Morin E."/>
            <person name="Chen J."/>
            <person name="Kohler A."/>
            <person name="Krizsan K."/>
            <person name="Balestrini R."/>
            <person name="Da Silva C."/>
            <person name="Montanini B."/>
            <person name="Hainaut M."/>
            <person name="Levati E."/>
            <person name="Barry K.W."/>
            <person name="Belfiori B."/>
            <person name="Cichocki N."/>
            <person name="Clum A."/>
            <person name="Dockter R.B."/>
            <person name="Fauchery L."/>
            <person name="Guy J."/>
            <person name="Iotti M."/>
            <person name="Le Tacon F."/>
            <person name="Lindquist E.A."/>
            <person name="Lipzen A."/>
            <person name="Malagnac F."/>
            <person name="Mello A."/>
            <person name="Molinier V."/>
            <person name="Miyauchi S."/>
            <person name="Poulain J."/>
            <person name="Riccioni C."/>
            <person name="Rubini A."/>
            <person name="Sitrit Y."/>
            <person name="Splivallo R."/>
            <person name="Traeger S."/>
            <person name="Wang M."/>
            <person name="Zifcakova L."/>
            <person name="Wipf D."/>
            <person name="Zambonelli A."/>
            <person name="Paolocci F."/>
            <person name="Nowrousian M."/>
            <person name="Ottonello S."/>
            <person name="Baldrian P."/>
            <person name="Spatafora J.W."/>
            <person name="Henrissat B."/>
            <person name="Nagy L.G."/>
            <person name="Aury J.M."/>
            <person name="Wincker P."/>
            <person name="Grigoriev I.V."/>
            <person name="Bonfante P."/>
            <person name="Martin F.M."/>
        </authorList>
    </citation>
    <scope>NUCLEOTIDE SEQUENCE [LARGE SCALE GENOMIC DNA]</scope>
    <source>
        <strain evidence="3 4">ATCC MYA-4762</strain>
    </source>
</reference>
<evidence type="ECO:0000256" key="2">
    <source>
        <dbReference type="SAM" id="Phobius"/>
    </source>
</evidence>
<dbReference type="Proteomes" id="UP000267821">
    <property type="component" value="Unassembled WGS sequence"/>
</dbReference>
<sequence>MGITFSQELKLAGQKEKIMMGPPPEAGGHSLTLTSECPVRRARTSRVFKTLRKARSAVLLSMILLIRGLLLLVSGI</sequence>
<dbReference type="EMBL" id="ML121550">
    <property type="protein sequence ID" value="RPB22677.1"/>
    <property type="molecule type" value="Genomic_DNA"/>
</dbReference>